<evidence type="ECO:0008006" key="7">
    <source>
        <dbReference type="Google" id="ProtNLM"/>
    </source>
</evidence>
<evidence type="ECO:0000313" key="5">
    <source>
        <dbReference type="EMBL" id="MBI4923832.1"/>
    </source>
</evidence>
<evidence type="ECO:0000256" key="2">
    <source>
        <dbReference type="ARBA" id="ARBA00022803"/>
    </source>
</evidence>
<accession>A0A933L6A7</accession>
<sequence>MDTPAARQHSALMRSMIGLIRALLVLLLVAAPPAFAAKYTDSAALDELFAQLRVAQSAAEADDISRQIWSYWFAPDEPKLAARMSLAGAALDSGQLAACLEILDAVVAEYPDYSEGWNQRATVYYMLDNFAASLADIDKVLALEPRHYGALSGRVLIYLRQGKHLEALKDMVAALAIHPYLSERQLFPELAQNVTRT</sequence>
<dbReference type="SMART" id="SM00028">
    <property type="entry name" value="TPR"/>
    <property type="match status" value="3"/>
</dbReference>
<reference evidence="5" key="1">
    <citation type="submission" date="2020-07" db="EMBL/GenBank/DDBJ databases">
        <title>Huge and variable diversity of episymbiotic CPR bacteria and DPANN archaea in groundwater ecosystems.</title>
        <authorList>
            <person name="He C.Y."/>
            <person name="Keren R."/>
            <person name="Whittaker M."/>
            <person name="Farag I.F."/>
            <person name="Doudna J."/>
            <person name="Cate J.H.D."/>
            <person name="Banfield J.F."/>
        </authorList>
    </citation>
    <scope>NUCLEOTIDE SEQUENCE</scope>
    <source>
        <strain evidence="5">NC_groundwater_1586_Pr3_B-0.1um_66_15</strain>
    </source>
</reference>
<keyword evidence="4" id="KW-0732">Signal</keyword>
<comment type="caution">
    <text evidence="5">The sequence shown here is derived from an EMBL/GenBank/DDBJ whole genome shotgun (WGS) entry which is preliminary data.</text>
</comment>
<dbReference type="PANTHER" id="PTHR44858:SF1">
    <property type="entry name" value="UDP-N-ACETYLGLUCOSAMINE--PEPTIDE N-ACETYLGLUCOSAMINYLTRANSFERASE SPINDLY-RELATED"/>
    <property type="match status" value="1"/>
</dbReference>
<evidence type="ECO:0000256" key="3">
    <source>
        <dbReference type="PROSITE-ProRule" id="PRU00339"/>
    </source>
</evidence>
<dbReference type="InterPro" id="IPR019734">
    <property type="entry name" value="TPR_rpt"/>
</dbReference>
<dbReference type="PANTHER" id="PTHR44858">
    <property type="entry name" value="TETRATRICOPEPTIDE REPEAT PROTEIN 6"/>
    <property type="match status" value="1"/>
</dbReference>
<dbReference type="EMBL" id="JACRAF010000063">
    <property type="protein sequence ID" value="MBI4923832.1"/>
    <property type="molecule type" value="Genomic_DNA"/>
</dbReference>
<gene>
    <name evidence="5" type="ORF">HY834_19005</name>
</gene>
<evidence type="ECO:0000313" key="6">
    <source>
        <dbReference type="Proteomes" id="UP000782610"/>
    </source>
</evidence>
<feature type="repeat" description="TPR" evidence="3">
    <location>
        <begin position="114"/>
        <end position="147"/>
    </location>
</feature>
<dbReference type="Gene3D" id="1.25.40.10">
    <property type="entry name" value="Tetratricopeptide repeat domain"/>
    <property type="match status" value="1"/>
</dbReference>
<dbReference type="AlphaFoldDB" id="A0A933L6A7"/>
<keyword evidence="2 3" id="KW-0802">TPR repeat</keyword>
<organism evidence="5 6">
    <name type="scientific">Devosia nanyangense</name>
    <dbReference type="NCBI Taxonomy" id="1228055"/>
    <lineage>
        <taxon>Bacteria</taxon>
        <taxon>Pseudomonadati</taxon>
        <taxon>Pseudomonadota</taxon>
        <taxon>Alphaproteobacteria</taxon>
        <taxon>Hyphomicrobiales</taxon>
        <taxon>Devosiaceae</taxon>
        <taxon>Devosia</taxon>
    </lineage>
</organism>
<proteinExistence type="predicted"/>
<protein>
    <recommendedName>
        <fullName evidence="7">Tetratricopeptide repeat protein</fullName>
    </recommendedName>
</protein>
<evidence type="ECO:0000256" key="1">
    <source>
        <dbReference type="ARBA" id="ARBA00022737"/>
    </source>
</evidence>
<dbReference type="InterPro" id="IPR011990">
    <property type="entry name" value="TPR-like_helical_dom_sf"/>
</dbReference>
<dbReference type="Proteomes" id="UP000782610">
    <property type="component" value="Unassembled WGS sequence"/>
</dbReference>
<dbReference type="PROSITE" id="PS50005">
    <property type="entry name" value="TPR"/>
    <property type="match status" value="1"/>
</dbReference>
<feature type="chain" id="PRO_5036814198" description="Tetratricopeptide repeat protein" evidence="4">
    <location>
        <begin position="37"/>
        <end position="197"/>
    </location>
</feature>
<dbReference type="SUPFAM" id="SSF48452">
    <property type="entry name" value="TPR-like"/>
    <property type="match status" value="1"/>
</dbReference>
<dbReference type="InterPro" id="IPR050498">
    <property type="entry name" value="Ycf3"/>
</dbReference>
<feature type="signal peptide" evidence="4">
    <location>
        <begin position="1"/>
        <end position="36"/>
    </location>
</feature>
<evidence type="ECO:0000256" key="4">
    <source>
        <dbReference type="SAM" id="SignalP"/>
    </source>
</evidence>
<name>A0A933L6A7_9HYPH</name>
<keyword evidence="1" id="KW-0677">Repeat</keyword>